<dbReference type="AlphaFoldDB" id="R7TF33"/>
<feature type="region of interest" description="Disordered" evidence="1">
    <location>
        <begin position="321"/>
        <end position="350"/>
    </location>
</feature>
<dbReference type="EMBL" id="AMQN01013489">
    <property type="status" value="NOT_ANNOTATED_CDS"/>
    <property type="molecule type" value="Genomic_DNA"/>
</dbReference>
<proteinExistence type="predicted"/>
<dbReference type="OMA" id="NVDQHID"/>
<dbReference type="Gene3D" id="3.30.200.20">
    <property type="entry name" value="Phosphorylase Kinase, domain 1"/>
    <property type="match status" value="1"/>
</dbReference>
<evidence type="ECO:0000313" key="3">
    <source>
        <dbReference type="EMBL" id="ELT92102.1"/>
    </source>
</evidence>
<dbReference type="InterPro" id="IPR001245">
    <property type="entry name" value="Ser-Thr/Tyr_kinase_cat_dom"/>
</dbReference>
<evidence type="ECO:0000259" key="2">
    <source>
        <dbReference type="PROSITE" id="PS50011"/>
    </source>
</evidence>
<dbReference type="InterPro" id="IPR051681">
    <property type="entry name" value="Ser/Thr_Kinases-Pseudokinases"/>
</dbReference>
<reference evidence="3 5" key="2">
    <citation type="journal article" date="2013" name="Nature">
        <title>Insights into bilaterian evolution from three spiralian genomes.</title>
        <authorList>
            <person name="Simakov O."/>
            <person name="Marletaz F."/>
            <person name="Cho S.J."/>
            <person name="Edsinger-Gonzales E."/>
            <person name="Havlak P."/>
            <person name="Hellsten U."/>
            <person name="Kuo D.H."/>
            <person name="Larsson T."/>
            <person name="Lv J."/>
            <person name="Arendt D."/>
            <person name="Savage R."/>
            <person name="Osoegawa K."/>
            <person name="de Jong P."/>
            <person name="Grimwood J."/>
            <person name="Chapman J.A."/>
            <person name="Shapiro H."/>
            <person name="Aerts A."/>
            <person name="Otillar R.P."/>
            <person name="Terry A.Y."/>
            <person name="Boore J.L."/>
            <person name="Grigoriev I.V."/>
            <person name="Lindberg D.R."/>
            <person name="Seaver E.C."/>
            <person name="Weisblat D.A."/>
            <person name="Putnam N.H."/>
            <person name="Rokhsar D.S."/>
        </authorList>
    </citation>
    <scope>NUCLEOTIDE SEQUENCE</scope>
    <source>
        <strain evidence="3 5">I ESC-2004</strain>
    </source>
</reference>
<evidence type="ECO:0000313" key="4">
    <source>
        <dbReference type="EnsemblMetazoa" id="CapteP188827"/>
    </source>
</evidence>
<feature type="region of interest" description="Disordered" evidence="1">
    <location>
        <begin position="44"/>
        <end position="70"/>
    </location>
</feature>
<dbReference type="InterPro" id="IPR046349">
    <property type="entry name" value="C1-like_sf"/>
</dbReference>
<dbReference type="InterPro" id="IPR000719">
    <property type="entry name" value="Prot_kinase_dom"/>
</dbReference>
<dbReference type="Gene3D" id="1.10.510.10">
    <property type="entry name" value="Transferase(Phosphotransferase) domain 1"/>
    <property type="match status" value="1"/>
</dbReference>
<dbReference type="EnsemblMetazoa" id="CapteT188827">
    <property type="protein sequence ID" value="CapteP188827"/>
    <property type="gene ID" value="CapteG188827"/>
</dbReference>
<name>R7TF33_CAPTE</name>
<dbReference type="InterPro" id="IPR011009">
    <property type="entry name" value="Kinase-like_dom_sf"/>
</dbReference>
<dbReference type="Pfam" id="PF07714">
    <property type="entry name" value="PK_Tyr_Ser-Thr"/>
    <property type="match status" value="1"/>
</dbReference>
<dbReference type="GO" id="GO:0005524">
    <property type="term" value="F:ATP binding"/>
    <property type="evidence" value="ECO:0007669"/>
    <property type="project" value="InterPro"/>
</dbReference>
<organism evidence="3">
    <name type="scientific">Capitella teleta</name>
    <name type="common">Polychaete worm</name>
    <dbReference type="NCBI Taxonomy" id="283909"/>
    <lineage>
        <taxon>Eukaryota</taxon>
        <taxon>Metazoa</taxon>
        <taxon>Spiralia</taxon>
        <taxon>Lophotrochozoa</taxon>
        <taxon>Annelida</taxon>
        <taxon>Polychaeta</taxon>
        <taxon>Sedentaria</taxon>
        <taxon>Scolecida</taxon>
        <taxon>Capitellidae</taxon>
        <taxon>Capitella</taxon>
    </lineage>
</organism>
<feature type="domain" description="Protein kinase" evidence="2">
    <location>
        <begin position="382"/>
        <end position="642"/>
    </location>
</feature>
<feature type="compositionally biased region" description="Basic and acidic residues" evidence="1">
    <location>
        <begin position="327"/>
        <end position="336"/>
    </location>
</feature>
<dbReference type="OrthoDB" id="774951at2759"/>
<dbReference type="EMBL" id="KB310252">
    <property type="protein sequence ID" value="ELT92102.1"/>
    <property type="molecule type" value="Genomic_DNA"/>
</dbReference>
<evidence type="ECO:0000256" key="1">
    <source>
        <dbReference type="SAM" id="MobiDB-lite"/>
    </source>
</evidence>
<feature type="compositionally biased region" description="Basic residues" evidence="1">
    <location>
        <begin position="44"/>
        <end position="60"/>
    </location>
</feature>
<sequence length="642" mass="72506">MEDHNCNLDGSLYHKDDSSSVKHCSHCRKMNGKAYRCKHCKYKTHKSSHNGSRRNSKQKHMPSGDEHWTKKLQTTPDDQDLCSAKHALQHQESYCKCERKRKRSRKLSSSTKSEKSFNGKDSNIFSSLYTRFVDWVEKTRSGQHSHRDRASSVASSYLSRSRSSSKVSLDLTGCEIISLSSAHSPRESHRGYHASVSSEDSDFHVYTFASYSSNCSSLTLTSLSTTASDYPSSHVCEHCQDASILSSQTSYNGQHPCEHSLASQEDALPSPPPADQFQKRNIFANRGRLTSTTSFQPARTNIPFAWTRGGDNDPNHPLCSTWPPPSKKQDKHDHGIHLPGSNEVDDLEGSVFGDDESEKIERLSRTDLREALGDCSIAYSDLQFGDCIRVGRRHKIHRGKWHGQVMIHTYQDRKEEEVTEFLGEVSRMSILRHENIALFMGACLEEPNLAVITSDLKGTSLYHQIHLVNDRMSMHSRVNIARQVAQGMGYLHAKGLVLKKLNSKNVYLEPKVKICLIDYGMVEAKYDRPDYGCVSRGALLYVAPELLRSLRINGSKIEPTAPFSKATDVYAYGTLLFEVLSGCFPMRTTHPECLLWQVAHGRRQYLHQLHCNSMLKTSLHKRHSTSNPEKLNKIGLSTKSIF</sequence>
<dbReference type="PANTHER" id="PTHR44329">
    <property type="entry name" value="SERINE/THREONINE-PROTEIN KINASE TNNI3K-RELATED"/>
    <property type="match status" value="1"/>
</dbReference>
<accession>R7TF33</accession>
<dbReference type="STRING" id="283909.R7TF33"/>
<dbReference type="SUPFAM" id="SSF57889">
    <property type="entry name" value="Cysteine-rich domain"/>
    <property type="match status" value="1"/>
</dbReference>
<dbReference type="PANTHER" id="PTHR44329:SF253">
    <property type="entry name" value="KINASE SUPPRESSOR OF RAS 2"/>
    <property type="match status" value="1"/>
</dbReference>
<protein>
    <recommendedName>
        <fullName evidence="2">Protein kinase domain-containing protein</fullName>
    </recommendedName>
</protein>
<reference evidence="4" key="3">
    <citation type="submission" date="2015-06" db="UniProtKB">
        <authorList>
            <consortium name="EnsemblMetazoa"/>
        </authorList>
    </citation>
    <scope>IDENTIFICATION</scope>
</reference>
<gene>
    <name evidence="3" type="ORF">CAPTEDRAFT_188827</name>
</gene>
<keyword evidence="5" id="KW-1185">Reference proteome</keyword>
<dbReference type="SUPFAM" id="SSF56112">
    <property type="entry name" value="Protein kinase-like (PK-like)"/>
    <property type="match status" value="1"/>
</dbReference>
<dbReference type="HOGENOM" id="CLU_426573_0_0_1"/>
<feature type="region of interest" description="Disordered" evidence="1">
    <location>
        <begin position="253"/>
        <end position="277"/>
    </location>
</feature>
<dbReference type="PROSITE" id="PS50011">
    <property type="entry name" value="PROTEIN_KINASE_DOM"/>
    <property type="match status" value="1"/>
</dbReference>
<dbReference type="Proteomes" id="UP000014760">
    <property type="component" value="Unassembled WGS sequence"/>
</dbReference>
<evidence type="ECO:0000313" key="5">
    <source>
        <dbReference type="Proteomes" id="UP000014760"/>
    </source>
</evidence>
<reference evidence="5" key="1">
    <citation type="submission" date="2012-12" db="EMBL/GenBank/DDBJ databases">
        <authorList>
            <person name="Hellsten U."/>
            <person name="Grimwood J."/>
            <person name="Chapman J.A."/>
            <person name="Shapiro H."/>
            <person name="Aerts A."/>
            <person name="Otillar R.P."/>
            <person name="Terry A.Y."/>
            <person name="Boore J.L."/>
            <person name="Simakov O."/>
            <person name="Marletaz F."/>
            <person name="Cho S.-J."/>
            <person name="Edsinger-Gonzales E."/>
            <person name="Havlak P."/>
            <person name="Kuo D.-H."/>
            <person name="Larsson T."/>
            <person name="Lv J."/>
            <person name="Arendt D."/>
            <person name="Savage R."/>
            <person name="Osoegawa K."/>
            <person name="de Jong P."/>
            <person name="Lindberg D.R."/>
            <person name="Seaver E.C."/>
            <person name="Weisblat D.A."/>
            <person name="Putnam N.H."/>
            <person name="Grigoriev I.V."/>
            <person name="Rokhsar D.S."/>
        </authorList>
    </citation>
    <scope>NUCLEOTIDE SEQUENCE</scope>
    <source>
        <strain evidence="5">I ESC-2004</strain>
    </source>
</reference>
<dbReference type="GO" id="GO:0004674">
    <property type="term" value="F:protein serine/threonine kinase activity"/>
    <property type="evidence" value="ECO:0007669"/>
    <property type="project" value="TreeGrafter"/>
</dbReference>